<dbReference type="RefSeq" id="XP_003864461.1">
    <property type="nucleotide sequence ID" value="XM_003864413.1"/>
</dbReference>
<sequence>MDDLHSPLSGTFAASPHYLGGVSDSLAHLPPLYQLLSLGGVFCVIHLRNNAVVTWLVVQLHSSIGTEAMWPEEYRATLRAMTFTERLCFTLYGAALAAVAVVLFRVFCQDAWKIGLNAAQMFPDKKLPTIAMVVLMCVAEGIRLQQVIVQELCTPGSLARLAMHGFDGIEESEFDQRVSESNTHFVIQVELLRAYLAQACVHRVPVILLAGAYRLFRDVPNKAHVALRWYMATMAGFTIAQEMLGMYIRYVWTDWSLWAMVIWPLVFLGVVNYVYGLSKRAGTVVTMSSTNCVTEALRGLVTCGALWLIASLIVLAFVVSVHEELVLIWLFMSLMILWTPAIIDACATDYMAFLAIGAGCMVYAMGGVSSVWASARFGALHFLWWFFPSLLYNATLHLFASRYIAMTVAASWFLWSLAPPSELLKNAESAAELGLEDGHGVVHLFTARVLWLRAVADFRTLPKGSWIYGLTQGDGERAFDLILHAAAAACAVCIAISFAVERRFTAEARLAWRQRDIVSATPAVLLRKMIRTVVVVGCVAASAGMWWVVRHYVLPMWTQLLPDMISKLLATVAAVTVLGNLMDMHDSMYISCMRILGLPDPLITIDGPAVASDDLVSSATSKMPTEDKGVHPSRTFE</sequence>
<dbReference type="EMBL" id="FR799621">
    <property type="protein sequence ID" value="CBZ37779.1"/>
    <property type="molecule type" value="Genomic_DNA"/>
</dbReference>
<proteinExistence type="predicted"/>
<reference evidence="3 5" key="1">
    <citation type="journal article" date="2011" name="Genome Res.">
        <title>Whole genome sequencing of multiple Leishmania donovani clinical isolates provides insights into population structure and mechanisms of drug resistance.</title>
        <authorList>
            <person name="Downing T."/>
            <person name="Imamura H."/>
            <person name="Decuypere S."/>
            <person name="Clark T.G."/>
            <person name="Coombs G.H."/>
            <person name="Cotton J.A."/>
            <person name="Hilley J.D."/>
            <person name="de Doncker S."/>
            <person name="Maes I."/>
            <person name="Mottram J.C."/>
            <person name="Quail M.A."/>
            <person name="Rijal S."/>
            <person name="Sanders M."/>
            <person name="Schonian G."/>
            <person name="Stark O."/>
            <person name="Sundar S."/>
            <person name="Vanaerschot M."/>
            <person name="Hertz-Fowler C."/>
            <person name="Dujardin J.C."/>
            <person name="Berriman M."/>
        </authorList>
    </citation>
    <scope>NUCLEOTIDE SEQUENCE [LARGE SCALE GENOMIC DNA]</scope>
    <source>
        <strain evidence="3 5">BPK282A1</strain>
    </source>
</reference>
<dbReference type="AlphaFoldDB" id="A0A3S7X8A1"/>
<protein>
    <submittedName>
        <fullName evidence="2">Uncharacterized protein</fullName>
    </submittedName>
</protein>
<accession>E9BRA0</accession>
<dbReference type="KEGG" id="ldo:LDBPK_343020"/>
<evidence type="ECO:0000313" key="5">
    <source>
        <dbReference type="Proteomes" id="UP000008980"/>
    </source>
</evidence>
<keyword evidence="1" id="KW-0812">Transmembrane</keyword>
<feature type="transmembrane region" description="Helical" evidence="1">
    <location>
        <begin position="255"/>
        <end position="275"/>
    </location>
</feature>
<dbReference type="Proteomes" id="UP000318447">
    <property type="component" value="Unassembled WGS sequence"/>
</dbReference>
<feature type="transmembrane region" description="Helical" evidence="1">
    <location>
        <begin position="350"/>
        <end position="368"/>
    </location>
</feature>
<reference evidence="4" key="6">
    <citation type="submission" date="2019-02" db="EMBL/GenBank/DDBJ databases">
        <title>FDA dAtabase for Regulatory Grade micrObial Sequences (FDA-ARGOS): Supporting development and validation of Infectious Disease Dx tests.</title>
        <authorList>
            <person name="Duncan R."/>
            <person name="Fisher C."/>
            <person name="Tallon L.J."/>
            <person name="Sadzewicz L."/>
            <person name="Sengamalay N."/>
            <person name="Ott S."/>
            <person name="Godinez A."/>
            <person name="Nagaraj S."/>
            <person name="Nadendla S."/>
            <person name="Sichtig H."/>
        </authorList>
    </citation>
    <scope>NUCLEOTIDE SEQUENCE</scope>
    <source>
        <strain evidence="4">FDAARGOS_361</strain>
    </source>
</reference>
<feature type="transmembrane region" description="Helical" evidence="1">
    <location>
        <begin position="296"/>
        <end position="319"/>
    </location>
</feature>
<reference evidence="5" key="3">
    <citation type="submission" date="2011-02" db="EMBL/GenBank/DDBJ databases">
        <title>Whole genome sequencing of Leishmania donovani clinical lines reveals dynamic variation related to drug resistance.</title>
        <authorList>
            <person name="Downing T."/>
            <person name="Imamura H."/>
            <person name="Sanders M."/>
            <person name="Decuypere S."/>
            <person name="Hertz-Fowler C."/>
            <person name="Clark T.G."/>
            <person name="Rijal S."/>
            <person name="Sundar S."/>
            <person name="Quail M.A."/>
            <person name="De Doncker S."/>
            <person name="Maes I."/>
            <person name="Vanaerschot M."/>
            <person name="Stark O."/>
            <person name="Schonian G."/>
            <person name="Dujardin J.C."/>
            <person name="Berriman M."/>
        </authorList>
    </citation>
    <scope>NUCLEOTIDE SEQUENCE [LARGE SCALE GENOMIC DNA]</scope>
    <source>
        <strain evidence="5">BPK282A1</strain>
    </source>
</reference>
<evidence type="ECO:0000313" key="2">
    <source>
        <dbReference type="EMBL" id="AYU82668.1"/>
    </source>
</evidence>
<feature type="transmembrane region" description="Helical" evidence="1">
    <location>
        <begin position="325"/>
        <end position="343"/>
    </location>
</feature>
<keyword evidence="6" id="KW-1185">Reference proteome</keyword>
<reference evidence="7" key="5">
    <citation type="submission" date="2019-02" db="EMBL/GenBank/DDBJ databases">
        <title>FDA dAtabase for Regulatory Grade micrObial Sequences (FDA-ARGOS): Supporting development and validation of Infectious Disease Dx tests.</title>
        <authorList>
            <person name="Duncan R."/>
            <person name="Fisher C."/>
            <person name="Tallon L."/>
            <person name="Sadzewicz L."/>
            <person name="Sengamalay N."/>
            <person name="Ott S."/>
            <person name="Godinez A."/>
            <person name="Nagaraj S."/>
            <person name="Vavikolanu K."/>
            <person name="Nadendla S."/>
            <person name="Aluvathingal J."/>
            <person name="Sichtig H."/>
        </authorList>
    </citation>
    <scope>NUCLEOTIDE SEQUENCE [LARGE SCALE GENOMIC DNA]</scope>
    <source>
        <strain evidence="7">FDAARGOS_361</strain>
    </source>
</reference>
<evidence type="ECO:0000256" key="1">
    <source>
        <dbReference type="SAM" id="Phobius"/>
    </source>
</evidence>
<accession>A0A3S7X8A1</accession>
<dbReference type="Proteomes" id="UP000008980">
    <property type="component" value="Chromosome 34"/>
</dbReference>
<reference evidence="3" key="2">
    <citation type="submission" date="2011-01" db="EMBL/GenBank/DDBJ databases">
        <authorList>
            <person name="Zhao B.P."/>
            <person name="Ren Z.A."/>
            <person name="Li C.D."/>
        </authorList>
    </citation>
    <scope>NUCLEOTIDE SEQUENCE</scope>
    <source>
        <strain evidence="3">BPK282A1</strain>
    </source>
</reference>
<name>A0A3S7X8A1_LEIDO</name>
<evidence type="ECO:0000313" key="4">
    <source>
        <dbReference type="EMBL" id="TPP40211.1"/>
    </source>
</evidence>
<evidence type="ECO:0000313" key="6">
    <source>
        <dbReference type="Proteomes" id="UP000274082"/>
    </source>
</evidence>
<dbReference type="EMBL" id="CP029533">
    <property type="protein sequence ID" value="AYU82668.1"/>
    <property type="molecule type" value="Genomic_DNA"/>
</dbReference>
<dbReference type="VEuPathDB" id="TriTrypDB:LdBPK_343020.1"/>
<keyword evidence="1" id="KW-0472">Membrane</keyword>
<dbReference type="OrthoDB" id="271179at2759"/>
<organism evidence="2 6">
    <name type="scientific">Leishmania donovani</name>
    <dbReference type="NCBI Taxonomy" id="5661"/>
    <lineage>
        <taxon>Eukaryota</taxon>
        <taxon>Discoba</taxon>
        <taxon>Euglenozoa</taxon>
        <taxon>Kinetoplastea</taxon>
        <taxon>Metakinetoplastina</taxon>
        <taxon>Trypanosomatida</taxon>
        <taxon>Trypanosomatidae</taxon>
        <taxon>Leishmaniinae</taxon>
        <taxon>Leishmania</taxon>
    </lineage>
</organism>
<dbReference type="EMBL" id="RHLC01000004">
    <property type="protein sequence ID" value="TPP40211.1"/>
    <property type="molecule type" value="Genomic_DNA"/>
</dbReference>
<reference evidence="2 6" key="4">
    <citation type="journal article" date="2018" name="Sci. Rep.">
        <title>A complete Leishmania donovani reference genome identifies novel genetic variations associated with virulence.</title>
        <authorList>
            <person name="Lypaczewski P."/>
            <person name="Hoshizaki J."/>
            <person name="Zhang W.-W."/>
            <person name="McCall L.-I."/>
            <person name="Torcivia-Rodriguez J."/>
            <person name="Simonyan V."/>
            <person name="Kaur A."/>
            <person name="Dewar K."/>
            <person name="Matlashewski G."/>
        </authorList>
    </citation>
    <scope>NUCLEOTIDE SEQUENCE [LARGE SCALE GENOMIC DNA]</scope>
    <source>
        <strain evidence="2 6">LdCL</strain>
    </source>
</reference>
<dbReference type="OMA" id="LRWYMAT"/>
<feature type="transmembrane region" description="Helical" evidence="1">
    <location>
        <begin position="481"/>
        <end position="500"/>
    </location>
</feature>
<evidence type="ECO:0000313" key="7">
    <source>
        <dbReference type="Proteomes" id="UP000318447"/>
    </source>
</evidence>
<feature type="transmembrane region" description="Helical" evidence="1">
    <location>
        <begin position="89"/>
        <end position="108"/>
    </location>
</feature>
<evidence type="ECO:0000313" key="3">
    <source>
        <dbReference type="EMBL" id="CBZ37779.1"/>
    </source>
</evidence>
<feature type="transmembrane region" description="Helical" evidence="1">
    <location>
        <begin position="564"/>
        <end position="581"/>
    </location>
</feature>
<gene>
    <name evidence="4" type="ORF">CGC21_26825</name>
    <name evidence="3" type="ORF">LDBPK_343020</name>
    <name evidence="2" type="ORF">LdCL_340039000</name>
</gene>
<dbReference type="VEuPathDB" id="TriTrypDB:LdCL_340039000"/>
<keyword evidence="1" id="KW-1133">Transmembrane helix</keyword>
<dbReference type="VEuPathDB" id="TriTrypDB:LDHU3_34.5140"/>
<dbReference type="Proteomes" id="UP000274082">
    <property type="component" value="Chromosome 34"/>
</dbReference>
<dbReference type="GeneID" id="13392870"/>
<feature type="transmembrane region" description="Helical" evidence="1">
    <location>
        <begin position="529"/>
        <end position="549"/>
    </location>
</feature>
<feature type="transmembrane region" description="Helical" evidence="1">
    <location>
        <begin position="228"/>
        <end position="249"/>
    </location>
</feature>